<keyword evidence="1" id="KW-0472">Membrane</keyword>
<dbReference type="Proteomes" id="UP000540989">
    <property type="component" value="Unassembled WGS sequence"/>
</dbReference>
<feature type="transmembrane region" description="Helical" evidence="1">
    <location>
        <begin position="1320"/>
        <end position="1351"/>
    </location>
</feature>
<keyword evidence="1" id="KW-0812">Transmembrane</keyword>
<sequence>MPRRAIAWLVLAPEWPEEIVRLGFPVVDRVGFGIESSSWTSSLGTGDEPVEMLRRAPKAATDTPAPAHNGFREMLRRAAGVTADVPAAAQSEVRKVSRPARPIVQASTALTPWEGDTFRLSPELRLAALEDLLTERDNDLGSEESGLAYVRTQLTHAALAMLASDKLPDYPTLWRWAQLARRAASDDDLRAFLDDQVKAAISEAEARKETAVPEVLRWIEAAEFFTDIFQGKLELALTLARRRRELFNRRAYDRRKLDNYLPREAQIEAFRDLLHDPHHWALHFVGNGGMGKTMLLRYLTDMASKPTNDGLGIPIVTSRVDFDFLNPDYPFRAPGLLLSALATELRLQAGNEATSIFTSFDHSIARLHDEATRRPGAMRLLPLEHPLFSDAINDFASACQVLAFDPATSMPRCVVLMLDTCEELAKLRPDGTVPENVRVTFEVLERLTSLANSVRVVFSGRRELATSGYKWKLKVTPSESSLSARDYLRLFVVQGFDDDEARHLLEAYQIDGKPVPAAFRDPILARTRSTEDAEYRRFTVAGQAAADAELSSGRHNPYDLDMYAEWAVKNSKLSVDQLRNADSHFYVEERIVLRLNKELLKLLPQLALLGRFDRPLLVAITQVDQNAAQLREEVIAQEWVRGDRATAIDMWLIEPRLRQRILAYYNDREAAALVASRRSLADTLTAMTLCRPFEELTVQYFSAAFDALRDDPERATAWWSEVENRLLAENAWPSWGQDLTSHLLAEPAFSSDLQTSFRAAVLATEASVIVHAGGDAGTIWQRAEAALPAHPAQTGRARLAFRIQCGTRILFRQVPSLGDMIEDEQCRASWLAAVETLTERVERDGTPSERLPYGTLYLLHNDSDPYLKSFAKSLTARLEFSASKGGVKRPDRSQGTPQEIARSRFREAVQAADGVPKRQSWLDWRAPDNLVARFELEFLRAFPDEVKEIAAQAEGRPRSEPSIDEDRLWSALIRERDTLLERSEADSLLVTIDVATRPLCNAHRQFPPRDVTLAERNARHNPVENLHLLLGYSKVAKAAGLLDVSLEADRALTRVILRQRMMSENWLIPPAVSASDQPYDVWLDGVTRALHMSGDLLQPRVAALIDYEQPETREGTWPHVESRLLSLDLAQLRDNTTVSTLSQETAKAFTAIGDAKGVFLCHVIEASWRARKGKPLSAVIQRMTDTEIPDCNWDQISLAARDDDPAFLDALRPDWRPWIARALAVFARSARPSKAQHPERIVKWLVENHACEVGDQRVLPLEEAFLQRTPGLAESIGNMIGIAIAGAILLAAGSAYWWWLWRATGGRWFALRPGISWHNVWTISLHALAVLFLTVLFLVLISGFAALVQWLTRRFTSLSGIASPFVAEYNFQVALDADPNRPLSTAFSVKVVTRYFYWRQSSSITFGLQAITDGRYFVYRDGPLGTDAMRTTLRVLQVLKLRPEFRVSVDAASAGGNWEALLATKSGDTAHFADVVPRFSRTVSGRSLLAQPNWESPVGFITWTYRGLGLERSTFSSRKTFGSKTRRYGAEVLTRPSEFEQVRYRTGIAHLFGSPVERSSEVFLGVGGDESGAVPYWISPPEIQRRYPSLRLLVVQAPPTDVRERTSSDRLIAAQLKRFGARAFECGIPAVLVLPSLPLALGNAASSILLEELRSNARNAAHRLTTLTRRLQELVGASPHDSPDVPYELALDICLYVEERVNFRVRPEEATSSKAELGAQK</sequence>
<dbReference type="SUPFAM" id="SSF52540">
    <property type="entry name" value="P-loop containing nucleoside triphosphate hydrolases"/>
    <property type="match status" value="1"/>
</dbReference>
<dbReference type="InterPro" id="IPR027417">
    <property type="entry name" value="P-loop_NTPase"/>
</dbReference>
<protein>
    <submittedName>
        <fullName evidence="2">Uncharacterized protein</fullName>
    </submittedName>
</protein>
<evidence type="ECO:0000313" key="3">
    <source>
        <dbReference type="Proteomes" id="UP000540989"/>
    </source>
</evidence>
<reference evidence="2 3" key="1">
    <citation type="submission" date="2020-08" db="EMBL/GenBank/DDBJ databases">
        <title>Genomic Encyclopedia of Type Strains, Phase IV (KMG-V): Genome sequencing to study the core and pangenomes of soil and plant-associated prokaryotes.</title>
        <authorList>
            <person name="Whitman W."/>
        </authorList>
    </citation>
    <scope>NUCLEOTIDE SEQUENCE [LARGE SCALE GENOMIC DNA]</scope>
    <source>
        <strain evidence="2 3">M8UP14</strain>
    </source>
</reference>
<comment type="caution">
    <text evidence="2">The sequence shown here is derived from an EMBL/GenBank/DDBJ whole genome shotgun (WGS) entry which is preliminary data.</text>
</comment>
<gene>
    <name evidence="2" type="ORF">HDF16_005677</name>
</gene>
<organism evidence="2 3">
    <name type="scientific">Granulicella aggregans</name>
    <dbReference type="NCBI Taxonomy" id="474949"/>
    <lineage>
        <taxon>Bacteria</taxon>
        <taxon>Pseudomonadati</taxon>
        <taxon>Acidobacteriota</taxon>
        <taxon>Terriglobia</taxon>
        <taxon>Terriglobales</taxon>
        <taxon>Acidobacteriaceae</taxon>
        <taxon>Granulicella</taxon>
    </lineage>
</organism>
<keyword evidence="1" id="KW-1133">Transmembrane helix</keyword>
<keyword evidence="3" id="KW-1185">Reference proteome</keyword>
<name>A0A7W7ZKL5_9BACT</name>
<dbReference type="EMBL" id="JACHIP010000023">
    <property type="protein sequence ID" value="MBB5060941.1"/>
    <property type="molecule type" value="Genomic_DNA"/>
</dbReference>
<accession>A0A7W7ZKL5</accession>
<feature type="transmembrane region" description="Helical" evidence="1">
    <location>
        <begin position="1276"/>
        <end position="1299"/>
    </location>
</feature>
<proteinExistence type="predicted"/>
<evidence type="ECO:0000313" key="2">
    <source>
        <dbReference type="EMBL" id="MBB5060941.1"/>
    </source>
</evidence>
<evidence type="ECO:0000256" key="1">
    <source>
        <dbReference type="SAM" id="Phobius"/>
    </source>
</evidence>